<dbReference type="Proteomes" id="UP000515465">
    <property type="component" value="Chromosome"/>
</dbReference>
<accession>A0A7G6STQ2</accession>
<dbReference type="RefSeq" id="WP_183464662.1">
    <property type="nucleotide sequence ID" value="NZ_CP050296.1"/>
</dbReference>
<dbReference type="EMBL" id="CP050296">
    <property type="protein sequence ID" value="QND57884.1"/>
    <property type="molecule type" value="Genomic_DNA"/>
</dbReference>
<organism evidence="1 2">
    <name type="scientific">Mesorhizobium huakuii</name>
    <dbReference type="NCBI Taxonomy" id="28104"/>
    <lineage>
        <taxon>Bacteria</taxon>
        <taxon>Pseudomonadati</taxon>
        <taxon>Pseudomonadota</taxon>
        <taxon>Alphaproteobacteria</taxon>
        <taxon>Hyphomicrobiales</taxon>
        <taxon>Phyllobacteriaceae</taxon>
        <taxon>Mesorhizobium</taxon>
    </lineage>
</organism>
<name>A0A7G6STQ2_9HYPH</name>
<dbReference type="AlphaFoldDB" id="A0A7G6STQ2"/>
<proteinExistence type="predicted"/>
<sequence length="270" mass="29894">MAKKSLVLGGTSGAPKLPGAVGESLSVQFRFEADISARIVELCPPSEEWMARQNDIIFDAEFGPTHAFELCARRFLRRKVARVSRAAQADYLGSLDATLTVLADLLLAYPQFNHTAADPLQFLEELELRQGKPTRRRDEILTGLVEPLISLRAFAQFQLRALGSEKKESAEAIRRRNDFPRFVLIADIIATYQRVTGEEPMAYAADDEHRSPAVELVTLLVPPIMKAARVSKIQISAQTAKAEIATVKRLWSEGSRPEMAHALPSWATVG</sequence>
<evidence type="ECO:0000313" key="1">
    <source>
        <dbReference type="EMBL" id="QND57884.1"/>
    </source>
</evidence>
<evidence type="ECO:0000313" key="2">
    <source>
        <dbReference type="Proteomes" id="UP000515465"/>
    </source>
</evidence>
<protein>
    <submittedName>
        <fullName evidence="1">Uncharacterized protein</fullName>
    </submittedName>
</protein>
<gene>
    <name evidence="1" type="ORF">HB778_15700</name>
</gene>
<reference evidence="2" key="1">
    <citation type="journal article" date="2020" name="Mol. Plant Microbe">
        <title>Rhizobial microsymbionts of the narrowly endemic Oxytropis species growing in Kamchatka are characterized by significant genetic diversity and possess a set of genes that are associated with T3SS and T6SS secretion systems and can affect the development of symbiosis.</title>
        <authorList>
            <person name="Safronova V."/>
            <person name="Guro P."/>
            <person name="Sazanova A."/>
            <person name="Kuznetsova I."/>
            <person name="Belimov A."/>
            <person name="Yakubov V."/>
            <person name="Chirak E."/>
            <person name="Afonin A."/>
            <person name="Gogolev Y."/>
            <person name="Andronov E."/>
            <person name="Tikhonovich I."/>
        </authorList>
    </citation>
    <scope>NUCLEOTIDE SEQUENCE [LARGE SCALE GENOMIC DNA]</scope>
    <source>
        <strain evidence="2">583</strain>
    </source>
</reference>